<dbReference type="GO" id="GO:0000166">
    <property type="term" value="F:nucleotide binding"/>
    <property type="evidence" value="ECO:0007669"/>
    <property type="project" value="InterPro"/>
</dbReference>
<dbReference type="InterPro" id="IPR025249">
    <property type="entry name" value="TF_NusA_KH_1st"/>
</dbReference>
<accession>A0A4R6FV70</accession>
<dbReference type="SUPFAM" id="SSF47794">
    <property type="entry name" value="Rad51 N-terminal domain-like"/>
    <property type="match status" value="2"/>
</dbReference>
<dbReference type="GO" id="GO:0031564">
    <property type="term" value="P:transcription antitermination"/>
    <property type="evidence" value="ECO:0007669"/>
    <property type="project" value="UniProtKB-UniRule"/>
</dbReference>
<dbReference type="InterPro" id="IPR030842">
    <property type="entry name" value="TF_NusA_bacterial"/>
</dbReference>
<dbReference type="InterPro" id="IPR010213">
    <property type="entry name" value="TF_NusA"/>
</dbReference>
<dbReference type="CDD" id="cd02134">
    <property type="entry name" value="KH-II_NusA_rpt1"/>
    <property type="match status" value="1"/>
</dbReference>
<evidence type="ECO:0000256" key="7">
    <source>
        <dbReference type="HAMAP-Rule" id="MF_00945"/>
    </source>
</evidence>
<evidence type="ECO:0000313" key="10">
    <source>
        <dbReference type="EMBL" id="TDN85702.1"/>
    </source>
</evidence>
<dbReference type="GO" id="GO:0006353">
    <property type="term" value="P:DNA-templated transcription termination"/>
    <property type="evidence" value="ECO:0007669"/>
    <property type="project" value="UniProtKB-UniRule"/>
</dbReference>
<keyword evidence="6 7" id="KW-0804">Transcription</keyword>
<evidence type="ECO:0000256" key="1">
    <source>
        <dbReference type="ARBA" id="ARBA00022472"/>
    </source>
</evidence>
<dbReference type="InterPro" id="IPR009019">
    <property type="entry name" value="KH_sf_prok-type"/>
</dbReference>
<dbReference type="AlphaFoldDB" id="A0A4R6FV70"/>
<dbReference type="EMBL" id="SNWD01000002">
    <property type="protein sequence ID" value="TDN85702.1"/>
    <property type="molecule type" value="Genomic_DNA"/>
</dbReference>
<dbReference type="OrthoDB" id="9807233at2"/>
<dbReference type="NCBIfam" id="TIGR01954">
    <property type="entry name" value="nusA_Cterm_rpt"/>
    <property type="match status" value="1"/>
</dbReference>
<comment type="subcellular location">
    <subcellularLocation>
        <location evidence="7">Cytoplasm</location>
    </subcellularLocation>
</comment>
<dbReference type="SUPFAM" id="SSF54814">
    <property type="entry name" value="Prokaryotic type KH domain (KH-domain type II)"/>
    <property type="match status" value="2"/>
</dbReference>
<comment type="caution">
    <text evidence="10">The sequence shown here is derived from an EMBL/GenBank/DDBJ whole genome shotgun (WGS) entry which is preliminary data.</text>
</comment>
<dbReference type="PROSITE" id="PS50126">
    <property type="entry name" value="S1"/>
    <property type="match status" value="1"/>
</dbReference>
<dbReference type="CDD" id="cd22529">
    <property type="entry name" value="KH-II_NusA_rpt2"/>
    <property type="match status" value="1"/>
</dbReference>
<dbReference type="InterPro" id="IPR010214">
    <property type="entry name" value="Tscrpt_termin_fac_NusA_C_rpt"/>
</dbReference>
<dbReference type="InterPro" id="IPR010995">
    <property type="entry name" value="DNA_repair_Rad51/TF_NusA_a-hlx"/>
</dbReference>
<feature type="domain" description="S1 motif" evidence="9">
    <location>
        <begin position="142"/>
        <end position="206"/>
    </location>
</feature>
<dbReference type="PANTHER" id="PTHR22648">
    <property type="entry name" value="TRANSCRIPTION TERMINATION FACTOR NUSA"/>
    <property type="match status" value="1"/>
</dbReference>
<name>A0A4R6FV70_9SPHN</name>
<dbReference type="FunFam" id="2.40.50.140:FF:000058">
    <property type="entry name" value="Transcription termination/antitermination protein NusA"/>
    <property type="match status" value="1"/>
</dbReference>
<dbReference type="NCBIfam" id="TIGR01953">
    <property type="entry name" value="NusA"/>
    <property type="match status" value="1"/>
</dbReference>
<dbReference type="PANTHER" id="PTHR22648:SF0">
    <property type="entry name" value="TRANSCRIPTION TERMINATION_ANTITERMINATION PROTEIN NUSA"/>
    <property type="match status" value="1"/>
</dbReference>
<dbReference type="InterPro" id="IPR013735">
    <property type="entry name" value="TF_NusA_N"/>
</dbReference>
<evidence type="ECO:0000256" key="3">
    <source>
        <dbReference type="ARBA" id="ARBA00022814"/>
    </source>
</evidence>
<dbReference type="PROSITE" id="PS50084">
    <property type="entry name" value="KH_TYPE_1"/>
    <property type="match status" value="1"/>
</dbReference>
<dbReference type="InterPro" id="IPR058582">
    <property type="entry name" value="KH_NusA_2nd"/>
</dbReference>
<keyword evidence="1 7" id="KW-0806">Transcription termination</keyword>
<dbReference type="FunFam" id="3.30.300.20:FF:000002">
    <property type="entry name" value="Transcription termination/antitermination protein NusA"/>
    <property type="match status" value="1"/>
</dbReference>
<dbReference type="Gene3D" id="2.40.50.140">
    <property type="entry name" value="Nucleic acid-binding proteins"/>
    <property type="match status" value="1"/>
</dbReference>
<dbReference type="CDD" id="cd04455">
    <property type="entry name" value="S1_NusA"/>
    <property type="match status" value="1"/>
</dbReference>
<feature type="compositionally biased region" description="Acidic residues" evidence="8">
    <location>
        <begin position="539"/>
        <end position="549"/>
    </location>
</feature>
<comment type="subunit">
    <text evidence="7">Monomer. Binds directly to the core enzyme of the DNA-dependent RNA polymerase and to nascent RNA.</text>
</comment>
<dbReference type="SMART" id="SM00316">
    <property type="entry name" value="S1"/>
    <property type="match status" value="1"/>
</dbReference>
<dbReference type="Gene3D" id="1.10.150.20">
    <property type="entry name" value="5' to 3' exonuclease, C-terminal subdomain"/>
    <property type="match status" value="2"/>
</dbReference>
<protein>
    <recommendedName>
        <fullName evidence="7">Transcription termination/antitermination protein NusA</fullName>
    </recommendedName>
</protein>
<feature type="region of interest" description="Disordered" evidence="8">
    <location>
        <begin position="479"/>
        <end position="549"/>
    </location>
</feature>
<evidence type="ECO:0000313" key="11">
    <source>
        <dbReference type="Proteomes" id="UP000295493"/>
    </source>
</evidence>
<dbReference type="Gene3D" id="3.30.300.20">
    <property type="match status" value="2"/>
</dbReference>
<keyword evidence="4 7" id="KW-0694">RNA-binding</keyword>
<gene>
    <name evidence="7" type="primary">nusA</name>
    <name evidence="10" type="ORF">EV664_102412</name>
</gene>
<keyword evidence="2 7" id="KW-0963">Cytoplasm</keyword>
<dbReference type="Proteomes" id="UP000295493">
    <property type="component" value="Unassembled WGS sequence"/>
</dbReference>
<dbReference type="InterPro" id="IPR004087">
    <property type="entry name" value="KH_dom"/>
</dbReference>
<dbReference type="GO" id="GO:0003723">
    <property type="term" value="F:RNA binding"/>
    <property type="evidence" value="ECO:0007669"/>
    <property type="project" value="UniProtKB-UniRule"/>
</dbReference>
<dbReference type="InterPro" id="IPR012340">
    <property type="entry name" value="NA-bd_OB-fold"/>
</dbReference>
<dbReference type="GO" id="GO:0003700">
    <property type="term" value="F:DNA-binding transcription factor activity"/>
    <property type="evidence" value="ECO:0007669"/>
    <property type="project" value="InterPro"/>
</dbReference>
<keyword evidence="5 7" id="KW-0805">Transcription regulation</keyword>
<dbReference type="Pfam" id="PF14520">
    <property type="entry name" value="HHH_5"/>
    <property type="match status" value="1"/>
</dbReference>
<dbReference type="FunFam" id="3.30.300.20:FF:000005">
    <property type="entry name" value="Transcription termination/antitermination protein NusA"/>
    <property type="match status" value="1"/>
</dbReference>
<feature type="compositionally biased region" description="Basic and acidic residues" evidence="8">
    <location>
        <begin position="479"/>
        <end position="496"/>
    </location>
</feature>
<dbReference type="Pfam" id="PF08529">
    <property type="entry name" value="NusA_N"/>
    <property type="match status" value="1"/>
</dbReference>
<evidence type="ECO:0000256" key="4">
    <source>
        <dbReference type="ARBA" id="ARBA00022884"/>
    </source>
</evidence>
<comment type="function">
    <text evidence="7">Participates in both transcription termination and antitermination.</text>
</comment>
<evidence type="ECO:0000256" key="6">
    <source>
        <dbReference type="ARBA" id="ARBA00023163"/>
    </source>
</evidence>
<dbReference type="GO" id="GO:0005829">
    <property type="term" value="C:cytosol"/>
    <property type="evidence" value="ECO:0007669"/>
    <property type="project" value="TreeGrafter"/>
</dbReference>
<evidence type="ECO:0000256" key="5">
    <source>
        <dbReference type="ARBA" id="ARBA00023015"/>
    </source>
</evidence>
<dbReference type="Gene3D" id="3.30.1480.10">
    <property type="entry name" value="NusA, N-terminal domain"/>
    <property type="match status" value="1"/>
</dbReference>
<dbReference type="RefSeq" id="WP_133494594.1">
    <property type="nucleotide sequence ID" value="NZ_BMLU01000002.1"/>
</dbReference>
<dbReference type="InterPro" id="IPR015946">
    <property type="entry name" value="KH_dom-like_a/b"/>
</dbReference>
<organism evidence="10 11">
    <name type="scientific">Stakelama pacifica</name>
    <dbReference type="NCBI Taxonomy" id="517720"/>
    <lineage>
        <taxon>Bacteria</taxon>
        <taxon>Pseudomonadati</taxon>
        <taxon>Pseudomonadota</taxon>
        <taxon>Alphaproteobacteria</taxon>
        <taxon>Sphingomonadales</taxon>
        <taxon>Sphingomonadaceae</taxon>
        <taxon>Stakelama</taxon>
    </lineage>
</organism>
<dbReference type="Pfam" id="PF13184">
    <property type="entry name" value="KH_NusA_1st"/>
    <property type="match status" value="1"/>
</dbReference>
<dbReference type="HAMAP" id="MF_00945_B">
    <property type="entry name" value="NusA_B"/>
    <property type="match status" value="1"/>
</dbReference>
<reference evidence="10 11" key="1">
    <citation type="submission" date="2019-03" db="EMBL/GenBank/DDBJ databases">
        <title>Genomic Encyclopedia of Type Strains, Phase IV (KMG-IV): sequencing the most valuable type-strain genomes for metagenomic binning, comparative biology and taxonomic classification.</title>
        <authorList>
            <person name="Goeker M."/>
        </authorList>
    </citation>
    <scope>NUCLEOTIDE SEQUENCE [LARGE SCALE GENOMIC DNA]</scope>
    <source>
        <strain evidence="10 11">DSM 25059</strain>
    </source>
</reference>
<keyword evidence="3 7" id="KW-0889">Transcription antitermination</keyword>
<evidence type="ECO:0000256" key="8">
    <source>
        <dbReference type="SAM" id="MobiDB-lite"/>
    </source>
</evidence>
<dbReference type="InterPro" id="IPR003029">
    <property type="entry name" value="S1_domain"/>
</dbReference>
<dbReference type="SUPFAM" id="SSF50249">
    <property type="entry name" value="Nucleic acid-binding proteins"/>
    <property type="match status" value="1"/>
</dbReference>
<dbReference type="SUPFAM" id="SSF69705">
    <property type="entry name" value="Transcription factor NusA, N-terminal domain"/>
    <property type="match status" value="1"/>
</dbReference>
<proteinExistence type="inferred from homology"/>
<evidence type="ECO:0000259" key="9">
    <source>
        <dbReference type="PROSITE" id="PS50126"/>
    </source>
</evidence>
<dbReference type="Pfam" id="PF00575">
    <property type="entry name" value="S1"/>
    <property type="match status" value="1"/>
</dbReference>
<evidence type="ECO:0000256" key="2">
    <source>
        <dbReference type="ARBA" id="ARBA00022490"/>
    </source>
</evidence>
<dbReference type="Pfam" id="PF26594">
    <property type="entry name" value="KH_NusA_2nd"/>
    <property type="match status" value="1"/>
</dbReference>
<sequence length="549" mass="60895">MATAISANKAELLAIADAVAREKLIDKAIVIEAMEDAIQRAARARYGAENDIRAKLDPNSGDLRLWRVVEVVEQVDDFFKQVSVKDAQKLQKGAAVGDYIVDPLPPIEFGRIAAQASKQVIFQKVRDAERERQYDEFKDRAGEIITGVVKRVEFGHVVVDLGRAEGVIRRDQQIPREVVRVGDRIRSLILNVRRENRGPQIFLSRAHPDFMKKLFAQEVPEIYDGIIEIKAAARDPGSRAKIGVISHDGSIDPVGACVGMKGSRVQAVVQEMQGEKIDIIPWSEDIATFVVNALQPANVARVVLDEEEERIEVVVPDDQLSLAIGRRGQNVRLASQLTGKAIDILTEADASEKRQKEFVERSAMFEKELDVDETLAQLLVAEGFGELEEVAYVELDELAAIEGFDDDLAQELQSRAQEALDRREEANREQRRALGVEDDLATMPYMTEAMLVTLGKAGIKTLDDLADLATDELVAKKRAEPRRRNDAAPKRTEDKGGVLAEYGLSEEQGNEIIMAARAHWFDDEEAAPAETDQQTPDSAQEDAIADSEQ</sequence>
<dbReference type="SMART" id="SM00322">
    <property type="entry name" value="KH"/>
    <property type="match status" value="2"/>
</dbReference>
<keyword evidence="11" id="KW-1185">Reference proteome</keyword>
<comment type="similarity">
    <text evidence="7">Belongs to the NusA family.</text>
</comment>
<dbReference type="InterPro" id="IPR036555">
    <property type="entry name" value="NusA_N_sf"/>
</dbReference>